<sequence>MKKKIDREYGTQDRKEMFYLIDNDISFLFAKTDENGITTWKFKKSKALFDLLSNYYSNRE</sequence>
<organism evidence="1">
    <name type="scientific">virus sp. ctBS918</name>
    <dbReference type="NCBI Taxonomy" id="2825807"/>
    <lineage>
        <taxon>Viruses</taxon>
    </lineage>
</organism>
<name>A0A8S5RP76_9VIRU</name>
<accession>A0A8S5RP76</accession>
<evidence type="ECO:0000313" key="1">
    <source>
        <dbReference type="EMBL" id="DAE32946.1"/>
    </source>
</evidence>
<dbReference type="EMBL" id="BK059130">
    <property type="protein sequence ID" value="DAE32946.1"/>
    <property type="molecule type" value="Genomic_DNA"/>
</dbReference>
<proteinExistence type="predicted"/>
<protein>
    <submittedName>
        <fullName evidence="1">Uncharacterized protein</fullName>
    </submittedName>
</protein>
<reference evidence="1" key="1">
    <citation type="journal article" date="2021" name="Proc. Natl. Acad. Sci. U.S.A.">
        <title>A Catalog of Tens of Thousands of Viruses from Human Metagenomes Reveals Hidden Associations with Chronic Diseases.</title>
        <authorList>
            <person name="Tisza M.J."/>
            <person name="Buck C.B."/>
        </authorList>
    </citation>
    <scope>NUCLEOTIDE SEQUENCE</scope>
    <source>
        <strain evidence="1">CtBS918</strain>
    </source>
</reference>